<comment type="caution">
    <text evidence="1">The sequence shown here is derived from an EMBL/GenBank/DDBJ whole genome shotgun (WGS) entry which is preliminary data.</text>
</comment>
<evidence type="ECO:0000313" key="2">
    <source>
        <dbReference type="Proteomes" id="UP000179362"/>
    </source>
</evidence>
<protein>
    <recommendedName>
        <fullName evidence="3">Pilus assembly protein PilW</fullName>
    </recommendedName>
</protein>
<sequence length="309" mass="33025">MVAVTLGMMLILVVSSVFISGGKSYREDDRSARMQENGRFAMKVLTEDLSMTGMWGQVTSSSGITSTIGATCVGSVGITFDSTNPVNVIDQATGSGANSSYSCITAANVYDPAAIVAGTPRPDVLVIKRVLGGKSEATTGLSEAYLEITDGNGKLVQTTPESFVGGSEYWQFMPRIYYIRKNSGDSAPTLVAKYLNNAAMGAGDESPLVDGVENMQVEFGIDTNEDGVADQYKTAPSTTELVNVVNARIYLLVRSTTYEPKDPLNTKTYNLGSTVIPAQNDRYQRRVFSTTVSLRNPANLAAAGRRTTL</sequence>
<reference evidence="1 2" key="1">
    <citation type="journal article" date="2016" name="Nat. Commun.">
        <title>Thousands of microbial genomes shed light on interconnected biogeochemical processes in an aquifer system.</title>
        <authorList>
            <person name="Anantharaman K."/>
            <person name="Brown C.T."/>
            <person name="Hug L.A."/>
            <person name="Sharon I."/>
            <person name="Castelle C.J."/>
            <person name="Probst A.J."/>
            <person name="Thomas B.C."/>
            <person name="Singh A."/>
            <person name="Wilkins M.J."/>
            <person name="Karaoz U."/>
            <person name="Brodie E.L."/>
            <person name="Williams K.H."/>
            <person name="Hubbard S.S."/>
            <person name="Banfield J.F."/>
        </authorList>
    </citation>
    <scope>NUCLEOTIDE SEQUENCE [LARGE SCALE GENOMIC DNA]</scope>
</reference>
<dbReference type="InterPro" id="IPR032092">
    <property type="entry name" value="PilW"/>
</dbReference>
<dbReference type="Pfam" id="PF16074">
    <property type="entry name" value="PilW"/>
    <property type="match status" value="1"/>
</dbReference>
<proteinExistence type="predicted"/>
<dbReference type="GO" id="GO:0043683">
    <property type="term" value="P:type IV pilus assembly"/>
    <property type="evidence" value="ECO:0007669"/>
    <property type="project" value="InterPro"/>
</dbReference>
<evidence type="ECO:0008006" key="3">
    <source>
        <dbReference type="Google" id="ProtNLM"/>
    </source>
</evidence>
<gene>
    <name evidence="1" type="ORF">A3B81_03475</name>
</gene>
<dbReference type="EMBL" id="MFTA01000049">
    <property type="protein sequence ID" value="OGI51705.1"/>
    <property type="molecule type" value="Genomic_DNA"/>
</dbReference>
<dbReference type="AlphaFoldDB" id="A0A1F6U2U0"/>
<accession>A0A1F6U2U0</accession>
<dbReference type="Proteomes" id="UP000179362">
    <property type="component" value="Unassembled WGS sequence"/>
</dbReference>
<organism evidence="1 2">
    <name type="scientific">Candidatus Muproteobacteria bacterium RIFCSPHIGHO2_02_FULL_65_16</name>
    <dbReference type="NCBI Taxonomy" id="1817766"/>
    <lineage>
        <taxon>Bacteria</taxon>
        <taxon>Pseudomonadati</taxon>
        <taxon>Pseudomonadota</taxon>
        <taxon>Candidatus Muproteobacteria</taxon>
    </lineage>
</organism>
<name>A0A1F6U2U0_9PROT</name>
<evidence type="ECO:0000313" key="1">
    <source>
        <dbReference type="EMBL" id="OGI51705.1"/>
    </source>
</evidence>